<feature type="active site" description="Proton acceptor" evidence="2">
    <location>
        <position position="131"/>
    </location>
</feature>
<dbReference type="PANTHER" id="PTHR35561">
    <property type="entry name" value="RNA 2',3'-CYCLIC PHOSPHODIESTERASE"/>
    <property type="match status" value="1"/>
</dbReference>
<sequence length="194" mass="21277">MRLFAALWPPPDAARELERAVDALKGLPGADALRWTQPESWHFTLSFYGEVDDEKRADLTTRLARAAGRAPGPVPARLAGGGRFGDRALWAGLHMADADREALKKLAAATTAAGRRAGLLPPDEHPSFRPHLTLARAKGRRTTDLRPYVAQLEPFHGSSWTARELLLVCSVPPRSGVPGEQPRYEPLERWPLGP</sequence>
<dbReference type="RefSeq" id="WP_209265433.1">
    <property type="nucleotide sequence ID" value="NZ_JAFFZN010000011.1"/>
</dbReference>
<comment type="caution">
    <text evidence="4">The sequence shown here is derived from an EMBL/GenBank/DDBJ whole genome shotgun (WGS) entry which is preliminary data.</text>
</comment>
<dbReference type="NCBIfam" id="TIGR02258">
    <property type="entry name" value="2_5_ligase"/>
    <property type="match status" value="1"/>
</dbReference>
<accession>A0ABS3WU35</accession>
<comment type="function">
    <text evidence="2">Hydrolyzes RNA 2',3'-cyclic phosphodiester to an RNA 2'-phosphomonoester.</text>
</comment>
<dbReference type="InterPro" id="IPR014051">
    <property type="entry name" value="Phosphoesterase_HXTX"/>
</dbReference>
<reference evidence="4 5" key="1">
    <citation type="submission" date="2021-02" db="EMBL/GenBank/DDBJ databases">
        <title>Streptomyces spirodelae sp. nov., isolated from duckweed.</title>
        <authorList>
            <person name="Saimee Y."/>
            <person name="Duangmal K."/>
        </authorList>
    </citation>
    <scope>NUCLEOTIDE SEQUENCE [LARGE SCALE GENOMIC DNA]</scope>
    <source>
        <strain evidence="4 5">DW4-2</strain>
    </source>
</reference>
<feature type="domain" description="Phosphoesterase HXTX" evidence="3">
    <location>
        <begin position="8"/>
        <end position="84"/>
    </location>
</feature>
<feature type="active site" description="Proton donor" evidence="2">
    <location>
        <position position="42"/>
    </location>
</feature>
<dbReference type="InterPro" id="IPR004175">
    <property type="entry name" value="RNA_CPDase"/>
</dbReference>
<comment type="similarity">
    <text evidence="2">Belongs to the 2H phosphoesterase superfamily. ThpR family.</text>
</comment>
<protein>
    <recommendedName>
        <fullName evidence="2">RNA 2',3'-cyclic phosphodiesterase</fullName>
        <shortName evidence="2">RNA 2',3'-CPDase</shortName>
        <ecNumber evidence="2">3.1.4.58</ecNumber>
    </recommendedName>
</protein>
<dbReference type="SUPFAM" id="SSF55144">
    <property type="entry name" value="LigT-like"/>
    <property type="match status" value="1"/>
</dbReference>
<dbReference type="EMBL" id="JAFFZN010000011">
    <property type="protein sequence ID" value="MBO8186634.1"/>
    <property type="molecule type" value="Genomic_DNA"/>
</dbReference>
<dbReference type="Gene3D" id="3.90.1140.10">
    <property type="entry name" value="Cyclic phosphodiesterase"/>
    <property type="match status" value="1"/>
</dbReference>
<evidence type="ECO:0000259" key="3">
    <source>
        <dbReference type="Pfam" id="PF02834"/>
    </source>
</evidence>
<dbReference type="Proteomes" id="UP001518976">
    <property type="component" value="Unassembled WGS sequence"/>
</dbReference>
<dbReference type="PANTHER" id="PTHR35561:SF1">
    <property type="entry name" value="RNA 2',3'-CYCLIC PHOSPHODIESTERASE"/>
    <property type="match status" value="1"/>
</dbReference>
<name>A0ABS3WU35_9ACTN</name>
<evidence type="ECO:0000256" key="2">
    <source>
        <dbReference type="HAMAP-Rule" id="MF_01940"/>
    </source>
</evidence>
<keyword evidence="1 2" id="KW-0378">Hydrolase</keyword>
<dbReference type="Pfam" id="PF02834">
    <property type="entry name" value="LigT_PEase"/>
    <property type="match status" value="1"/>
</dbReference>
<dbReference type="HAMAP" id="MF_01940">
    <property type="entry name" value="RNA_CPDase"/>
    <property type="match status" value="1"/>
</dbReference>
<evidence type="ECO:0000256" key="1">
    <source>
        <dbReference type="ARBA" id="ARBA00022801"/>
    </source>
</evidence>
<dbReference type="InterPro" id="IPR009097">
    <property type="entry name" value="Cyclic_Pdiesterase"/>
</dbReference>
<comment type="catalytic activity">
    <reaction evidence="2">
        <text>a 3'-end 2',3'-cyclophospho-ribonucleotide-RNA + H2O = a 3'-end 2'-phospho-ribonucleotide-RNA + H(+)</text>
        <dbReference type="Rhea" id="RHEA:11828"/>
        <dbReference type="Rhea" id="RHEA-COMP:10464"/>
        <dbReference type="Rhea" id="RHEA-COMP:17353"/>
        <dbReference type="ChEBI" id="CHEBI:15377"/>
        <dbReference type="ChEBI" id="CHEBI:15378"/>
        <dbReference type="ChEBI" id="CHEBI:83064"/>
        <dbReference type="ChEBI" id="CHEBI:173113"/>
        <dbReference type="EC" id="3.1.4.58"/>
    </reaction>
</comment>
<keyword evidence="5" id="KW-1185">Reference proteome</keyword>
<evidence type="ECO:0000313" key="5">
    <source>
        <dbReference type="Proteomes" id="UP001518976"/>
    </source>
</evidence>
<gene>
    <name evidence="4" type="primary">thpR</name>
    <name evidence="4" type="ORF">JW592_14365</name>
</gene>
<organism evidence="4 5">
    <name type="scientific">Streptomyces spirodelae</name>
    <dbReference type="NCBI Taxonomy" id="2812904"/>
    <lineage>
        <taxon>Bacteria</taxon>
        <taxon>Bacillati</taxon>
        <taxon>Actinomycetota</taxon>
        <taxon>Actinomycetes</taxon>
        <taxon>Kitasatosporales</taxon>
        <taxon>Streptomycetaceae</taxon>
        <taxon>Streptomyces</taxon>
    </lineage>
</organism>
<feature type="short sequence motif" description="HXTX 2" evidence="2">
    <location>
        <begin position="131"/>
        <end position="134"/>
    </location>
</feature>
<proteinExistence type="inferred from homology"/>
<evidence type="ECO:0000313" key="4">
    <source>
        <dbReference type="EMBL" id="MBO8186634.1"/>
    </source>
</evidence>
<feature type="short sequence motif" description="HXTX 1" evidence="2">
    <location>
        <begin position="42"/>
        <end position="45"/>
    </location>
</feature>
<dbReference type="EC" id="3.1.4.58" evidence="2"/>